<sequence>MVVGDHANANGWPPIQAPLNVHRDEHWTNFDSSVNAVSFGFVATAILISMFLVMAIFERFLRPTSPPLSPAARAAPRDVEAQIGFPAKLAHPSPKVSKINKKNISKIFDETVCGRCLWSQTVGQRLNASLMSVYASGVSVLMPGDEIPTFIAHPAPCCPERISWPSHQQNTLPCSSSNTLPTSIN</sequence>
<evidence type="ECO:0000256" key="1">
    <source>
        <dbReference type="SAM" id="Phobius"/>
    </source>
</evidence>
<dbReference type="Proteomes" id="UP001374535">
    <property type="component" value="Chromosome 1"/>
</dbReference>
<evidence type="ECO:0000313" key="3">
    <source>
        <dbReference type="Proteomes" id="UP001374535"/>
    </source>
</evidence>
<keyword evidence="1" id="KW-0812">Transmembrane</keyword>
<accession>A0AAQ3PAE3</accession>
<dbReference type="PANTHER" id="PTHR33728:SF13">
    <property type="entry name" value="CTTNBP 2 AMINO-TERMINAL-LIKE PROTEIN"/>
    <property type="match status" value="1"/>
</dbReference>
<feature type="transmembrane region" description="Helical" evidence="1">
    <location>
        <begin position="36"/>
        <end position="57"/>
    </location>
</feature>
<keyword evidence="3" id="KW-1185">Reference proteome</keyword>
<evidence type="ECO:0000313" key="2">
    <source>
        <dbReference type="EMBL" id="WVZ24010.1"/>
    </source>
</evidence>
<dbReference type="AlphaFoldDB" id="A0AAQ3PAE3"/>
<gene>
    <name evidence="2" type="ORF">V8G54_002554</name>
</gene>
<dbReference type="PANTHER" id="PTHR33728">
    <property type="entry name" value="CTTNBP 2 AMINO-TERMINAL-LIKE PROTEIN"/>
    <property type="match status" value="1"/>
</dbReference>
<protein>
    <submittedName>
        <fullName evidence="2">Uncharacterized protein</fullName>
    </submittedName>
</protein>
<reference evidence="2 3" key="1">
    <citation type="journal article" date="2023" name="Life. Sci Alliance">
        <title>Evolutionary insights into 3D genome organization and epigenetic landscape of Vigna mungo.</title>
        <authorList>
            <person name="Junaid A."/>
            <person name="Singh B."/>
            <person name="Bhatia S."/>
        </authorList>
    </citation>
    <scope>NUCLEOTIDE SEQUENCE [LARGE SCALE GENOMIC DNA]</scope>
    <source>
        <strain evidence="2">Urdbean</strain>
    </source>
</reference>
<keyword evidence="1" id="KW-0472">Membrane</keyword>
<keyword evidence="1" id="KW-1133">Transmembrane helix</keyword>
<organism evidence="2 3">
    <name type="scientific">Vigna mungo</name>
    <name type="common">Black gram</name>
    <name type="synonym">Phaseolus mungo</name>
    <dbReference type="NCBI Taxonomy" id="3915"/>
    <lineage>
        <taxon>Eukaryota</taxon>
        <taxon>Viridiplantae</taxon>
        <taxon>Streptophyta</taxon>
        <taxon>Embryophyta</taxon>
        <taxon>Tracheophyta</taxon>
        <taxon>Spermatophyta</taxon>
        <taxon>Magnoliopsida</taxon>
        <taxon>eudicotyledons</taxon>
        <taxon>Gunneridae</taxon>
        <taxon>Pentapetalae</taxon>
        <taxon>rosids</taxon>
        <taxon>fabids</taxon>
        <taxon>Fabales</taxon>
        <taxon>Fabaceae</taxon>
        <taxon>Papilionoideae</taxon>
        <taxon>50 kb inversion clade</taxon>
        <taxon>NPAAA clade</taxon>
        <taxon>indigoferoid/millettioid clade</taxon>
        <taxon>Phaseoleae</taxon>
        <taxon>Vigna</taxon>
    </lineage>
</organism>
<dbReference type="EMBL" id="CP144700">
    <property type="protein sequence ID" value="WVZ24010.1"/>
    <property type="molecule type" value="Genomic_DNA"/>
</dbReference>
<proteinExistence type="predicted"/>
<name>A0AAQ3PAE3_VIGMU</name>